<accession>A4BFP8</accession>
<protein>
    <submittedName>
        <fullName evidence="2">Uncharacterized protein</fullName>
    </submittedName>
</protein>
<keyword evidence="1" id="KW-0732">Signal</keyword>
<evidence type="ECO:0000256" key="1">
    <source>
        <dbReference type="SAM" id="SignalP"/>
    </source>
</evidence>
<name>A4BFP8_9GAMM</name>
<evidence type="ECO:0000313" key="3">
    <source>
        <dbReference type="Proteomes" id="UP000005953"/>
    </source>
</evidence>
<dbReference type="AlphaFoldDB" id="A4BFP8"/>
<gene>
    <name evidence="2" type="ORF">MED297_17413</name>
</gene>
<feature type="chain" id="PRO_5002665123" evidence="1">
    <location>
        <begin position="22"/>
        <end position="156"/>
    </location>
</feature>
<dbReference type="Proteomes" id="UP000005953">
    <property type="component" value="Unassembled WGS sequence"/>
</dbReference>
<sequence length="156" mass="17530">MKNIILILLVAFYTLASTANADTLEDFIAYFEKYSAEETQVYVENYISKSEGKYFADIENRVSQQGTGEELPTRWRYSAFKDGSGFKIFLPIDSHYPDPKPDISKYEVLECSNNGASSGTVYVDFGESKTFSHSWSCGSIGCSFDYIFTENADACN</sequence>
<keyword evidence="3" id="KW-1185">Reference proteome</keyword>
<dbReference type="STRING" id="314283.MED297_17413"/>
<reference evidence="2 3" key="1">
    <citation type="submission" date="2006-02" db="EMBL/GenBank/DDBJ databases">
        <authorList>
            <person name="Pinhassi J."/>
            <person name="Pedros-Alio C."/>
            <person name="Ferriera S."/>
            <person name="Johnson J."/>
            <person name="Kravitz S."/>
            <person name="Halpern A."/>
            <person name="Remington K."/>
            <person name="Beeson K."/>
            <person name="Tran B."/>
            <person name="Rogers Y.-H."/>
            <person name="Friedman R."/>
            <person name="Venter J.C."/>
        </authorList>
    </citation>
    <scope>NUCLEOTIDE SEQUENCE [LARGE SCALE GENOMIC DNA]</scope>
    <source>
        <strain evidence="2 3">MED297</strain>
    </source>
</reference>
<feature type="signal peptide" evidence="1">
    <location>
        <begin position="1"/>
        <end position="21"/>
    </location>
</feature>
<organism evidence="2 3">
    <name type="scientific">Reinekea blandensis MED297</name>
    <dbReference type="NCBI Taxonomy" id="314283"/>
    <lineage>
        <taxon>Bacteria</taxon>
        <taxon>Pseudomonadati</taxon>
        <taxon>Pseudomonadota</taxon>
        <taxon>Gammaproteobacteria</taxon>
        <taxon>Oceanospirillales</taxon>
        <taxon>Saccharospirillaceae</taxon>
        <taxon>Reinekea</taxon>
    </lineage>
</organism>
<comment type="caution">
    <text evidence="2">The sequence shown here is derived from an EMBL/GenBank/DDBJ whole genome shotgun (WGS) entry which is preliminary data.</text>
</comment>
<evidence type="ECO:0000313" key="2">
    <source>
        <dbReference type="EMBL" id="EAR09143.1"/>
    </source>
</evidence>
<dbReference type="EMBL" id="AAOE01000013">
    <property type="protein sequence ID" value="EAR09143.1"/>
    <property type="molecule type" value="Genomic_DNA"/>
</dbReference>
<proteinExistence type="predicted"/>
<dbReference type="HOGENOM" id="CLU_1685154_0_0_6"/>